<dbReference type="EMBL" id="CARXXK010000005">
    <property type="protein sequence ID" value="CAI6368394.1"/>
    <property type="molecule type" value="Genomic_DNA"/>
</dbReference>
<evidence type="ECO:0000313" key="1">
    <source>
        <dbReference type="EMBL" id="CAI6368394.1"/>
    </source>
</evidence>
<dbReference type="Proteomes" id="UP001160148">
    <property type="component" value="Unassembled WGS sequence"/>
</dbReference>
<proteinExistence type="predicted"/>
<sequence>MPRGKKATKNIKKEVTKNINTLRHYFPSLLIKFNQCLSKLPEDVKSNDENLMALFRTMWKINLLIKNILGDDAVTHIQQIQVDESCIDMKSTLREVYKTMWKLNSLIISEFHFDT</sequence>
<name>A0AAV0XL27_9HEMI</name>
<dbReference type="AlphaFoldDB" id="A0AAV0XL27"/>
<reference evidence="1 2" key="1">
    <citation type="submission" date="2023-01" db="EMBL/GenBank/DDBJ databases">
        <authorList>
            <person name="Whitehead M."/>
        </authorList>
    </citation>
    <scope>NUCLEOTIDE SEQUENCE [LARGE SCALE GENOMIC DNA]</scope>
</reference>
<protein>
    <submittedName>
        <fullName evidence="1">Uncharacterized protein</fullName>
    </submittedName>
</protein>
<organism evidence="1 2">
    <name type="scientific">Macrosiphum euphorbiae</name>
    <name type="common">potato aphid</name>
    <dbReference type="NCBI Taxonomy" id="13131"/>
    <lineage>
        <taxon>Eukaryota</taxon>
        <taxon>Metazoa</taxon>
        <taxon>Ecdysozoa</taxon>
        <taxon>Arthropoda</taxon>
        <taxon>Hexapoda</taxon>
        <taxon>Insecta</taxon>
        <taxon>Pterygota</taxon>
        <taxon>Neoptera</taxon>
        <taxon>Paraneoptera</taxon>
        <taxon>Hemiptera</taxon>
        <taxon>Sternorrhyncha</taxon>
        <taxon>Aphidomorpha</taxon>
        <taxon>Aphidoidea</taxon>
        <taxon>Aphididae</taxon>
        <taxon>Macrosiphini</taxon>
        <taxon>Macrosiphum</taxon>
    </lineage>
</organism>
<keyword evidence="2" id="KW-1185">Reference proteome</keyword>
<comment type="caution">
    <text evidence="1">The sequence shown here is derived from an EMBL/GenBank/DDBJ whole genome shotgun (WGS) entry which is preliminary data.</text>
</comment>
<evidence type="ECO:0000313" key="2">
    <source>
        <dbReference type="Proteomes" id="UP001160148"/>
    </source>
</evidence>
<accession>A0AAV0XL27</accession>
<gene>
    <name evidence="1" type="ORF">MEUPH1_LOCUS22757</name>
</gene>